<dbReference type="Proteomes" id="UP001596527">
    <property type="component" value="Unassembled WGS sequence"/>
</dbReference>
<dbReference type="InterPro" id="IPR018561">
    <property type="entry name" value="AosR"/>
</dbReference>
<organism evidence="1 2">
    <name type="scientific">Schaalia naturae</name>
    <dbReference type="NCBI Taxonomy" id="635203"/>
    <lineage>
        <taxon>Bacteria</taxon>
        <taxon>Bacillati</taxon>
        <taxon>Actinomycetota</taxon>
        <taxon>Actinomycetes</taxon>
        <taxon>Actinomycetales</taxon>
        <taxon>Actinomycetaceae</taxon>
        <taxon>Schaalia</taxon>
    </lineage>
</organism>
<dbReference type="EMBL" id="JBHTEF010000001">
    <property type="protein sequence ID" value="MFC7579778.1"/>
    <property type="molecule type" value="Genomic_DNA"/>
</dbReference>
<sequence>MIGGFEAWGDGYRAEVDAEDNRLLQQLVREILVLLDEPCDLTSFVRAATDLEDSRAEPRDPALTNLLPPMSDDPPEAAELRALTEDFLRSEKSARLRRLSLALQATEGANPGCVLVGRGEAWSWLAALNDLRLALAGELGIRSDSDAERVRETAQGLVSGDARRRVASVMYVAVTWWQDSLLRAVREGTRAH</sequence>
<dbReference type="Pfam" id="PF09438">
    <property type="entry name" value="DUF2017"/>
    <property type="match status" value="1"/>
</dbReference>
<comment type="caution">
    <text evidence="1">The sequence shown here is derived from an EMBL/GenBank/DDBJ whole genome shotgun (WGS) entry which is preliminary data.</text>
</comment>
<protein>
    <submittedName>
        <fullName evidence="1">DUF2017 family protein</fullName>
    </submittedName>
</protein>
<name>A0ABW2SJM7_9ACTO</name>
<dbReference type="RefSeq" id="WP_380971266.1">
    <property type="nucleotide sequence ID" value="NZ_JBHTEF010000001.1"/>
</dbReference>
<proteinExistence type="predicted"/>
<reference evidence="2" key="1">
    <citation type="journal article" date="2019" name="Int. J. Syst. Evol. Microbiol.">
        <title>The Global Catalogue of Microorganisms (GCM) 10K type strain sequencing project: providing services to taxonomists for standard genome sequencing and annotation.</title>
        <authorList>
            <consortium name="The Broad Institute Genomics Platform"/>
            <consortium name="The Broad Institute Genome Sequencing Center for Infectious Disease"/>
            <person name="Wu L."/>
            <person name="Ma J."/>
        </authorList>
    </citation>
    <scope>NUCLEOTIDE SEQUENCE [LARGE SCALE GENOMIC DNA]</scope>
    <source>
        <strain evidence="2">CCUG 56698</strain>
    </source>
</reference>
<evidence type="ECO:0000313" key="1">
    <source>
        <dbReference type="EMBL" id="MFC7579778.1"/>
    </source>
</evidence>
<gene>
    <name evidence="1" type="ORF">ACFQWG_00840</name>
</gene>
<evidence type="ECO:0000313" key="2">
    <source>
        <dbReference type="Proteomes" id="UP001596527"/>
    </source>
</evidence>
<keyword evidence="2" id="KW-1185">Reference proteome</keyword>
<accession>A0ABW2SJM7</accession>